<accession>A0ABN4THT1</accession>
<reference evidence="2 3" key="1">
    <citation type="submission" date="2016-10" db="EMBL/GenBank/DDBJ databases">
        <title>Complete genome sequences of three Cupriavidus strains isolated from various Malaysian environments.</title>
        <authorList>
            <person name="Abdullah A.A.-A."/>
            <person name="Shafie N.A.H."/>
            <person name="Lau N.S."/>
        </authorList>
    </citation>
    <scope>NUCLEOTIDE SEQUENCE [LARGE SCALE GENOMIC DNA]</scope>
    <source>
        <strain evidence="2 3">USMAA1020</strain>
    </source>
</reference>
<evidence type="ECO:0000313" key="2">
    <source>
        <dbReference type="EMBL" id="AOZ06767.1"/>
    </source>
</evidence>
<proteinExistence type="predicted"/>
<evidence type="ECO:0000313" key="3">
    <source>
        <dbReference type="Proteomes" id="UP000177515"/>
    </source>
</evidence>
<dbReference type="EMBL" id="CP017754">
    <property type="protein sequence ID" value="AOZ06767.1"/>
    <property type="molecule type" value="Genomic_DNA"/>
</dbReference>
<gene>
    <name evidence="2" type="ORF">BKK80_13775</name>
</gene>
<evidence type="ECO:0008006" key="4">
    <source>
        <dbReference type="Google" id="ProtNLM"/>
    </source>
</evidence>
<dbReference type="RefSeq" id="WP_071069928.1">
    <property type="nucleotide sequence ID" value="NZ_CP017754.1"/>
</dbReference>
<dbReference type="Proteomes" id="UP000177515">
    <property type="component" value="Chromosome 1"/>
</dbReference>
<organism evidence="2 3">
    <name type="scientific">Cupriavidus malaysiensis</name>
    <dbReference type="NCBI Taxonomy" id="367825"/>
    <lineage>
        <taxon>Bacteria</taxon>
        <taxon>Pseudomonadati</taxon>
        <taxon>Pseudomonadota</taxon>
        <taxon>Betaproteobacteria</taxon>
        <taxon>Burkholderiales</taxon>
        <taxon>Burkholderiaceae</taxon>
        <taxon>Cupriavidus</taxon>
    </lineage>
</organism>
<keyword evidence="3" id="KW-1185">Reference proteome</keyword>
<feature type="region of interest" description="Disordered" evidence="1">
    <location>
        <begin position="105"/>
        <end position="134"/>
    </location>
</feature>
<evidence type="ECO:0000256" key="1">
    <source>
        <dbReference type="SAM" id="MobiDB-lite"/>
    </source>
</evidence>
<name>A0ABN4THT1_9BURK</name>
<feature type="compositionally biased region" description="Low complexity" evidence="1">
    <location>
        <begin position="116"/>
        <end position="134"/>
    </location>
</feature>
<protein>
    <recommendedName>
        <fullName evidence="4">Phage tail protein</fullName>
    </recommendedName>
</protein>
<dbReference type="InterPro" id="IPR038556">
    <property type="entry name" value="TAC_Gp13-like_sf"/>
</dbReference>
<sequence>MNYLTKEQILSASDIKTVDVPVPEWGGVVRVAMMSGLARDALVAGQGAGTLSHSEFAAHLLVATVVDASGDPLFTSDAVESLRIKSDVALRRVVSAAVKLNGLGPQAVEEAEKNSEAAQSGASGSASPSSSAAP</sequence>
<dbReference type="Gene3D" id="3.30.2220.20">
    <property type="entry name" value="Phage tail assembly chaperone gp13-like"/>
    <property type="match status" value="1"/>
</dbReference>